<organism evidence="4 5">
    <name type="scientific">Corynebacterium ammoniagenes</name>
    <name type="common">Brevibacterium ammoniagenes</name>
    <dbReference type="NCBI Taxonomy" id="1697"/>
    <lineage>
        <taxon>Bacteria</taxon>
        <taxon>Bacillati</taxon>
        <taxon>Actinomycetota</taxon>
        <taxon>Actinomycetes</taxon>
        <taxon>Mycobacteriales</taxon>
        <taxon>Corynebacteriaceae</taxon>
        <taxon>Corynebacterium</taxon>
    </lineage>
</organism>
<feature type="compositionally biased region" description="Basic and acidic residues" evidence="3">
    <location>
        <begin position="179"/>
        <end position="196"/>
    </location>
</feature>
<dbReference type="SUPFAM" id="SSF50249">
    <property type="entry name" value="Nucleic acid-binding proteins"/>
    <property type="match status" value="1"/>
</dbReference>
<evidence type="ECO:0000313" key="4">
    <source>
        <dbReference type="EMBL" id="GJN43585.1"/>
    </source>
</evidence>
<proteinExistence type="predicted"/>
<dbReference type="PROSITE" id="PS50935">
    <property type="entry name" value="SSB"/>
    <property type="match status" value="1"/>
</dbReference>
<evidence type="ECO:0000256" key="1">
    <source>
        <dbReference type="ARBA" id="ARBA00023125"/>
    </source>
</evidence>
<dbReference type="Gene3D" id="2.40.50.140">
    <property type="entry name" value="Nucleic acid-binding proteins"/>
    <property type="match status" value="1"/>
</dbReference>
<accession>A0AAV5GBD8</accession>
<dbReference type="GO" id="GO:0006260">
    <property type="term" value="P:DNA replication"/>
    <property type="evidence" value="ECO:0007669"/>
    <property type="project" value="InterPro"/>
</dbReference>
<protein>
    <recommendedName>
        <fullName evidence="6">Single-stranded DNA-binding protein</fullName>
    </recommendedName>
</protein>
<sequence length="196" mass="22063">MKTSPERCILMSQYTITITGNLTDDPFVTKFSGDKVNTRLRIASSRRSRFTNANGELEWRDSDTVYMNIEIWGQLAINASKSLKKGMPVIALGSLCTDTWTDNETQKQRERTYLRGLQVGIDMNRHILASQRMDAMHTPEGIVLNAGSEALHINKDYTVDNDDVIDETDVEVVPAESADNAREDEAVKEEDMVANF</sequence>
<dbReference type="EMBL" id="BQKK01000005">
    <property type="protein sequence ID" value="GJN43585.1"/>
    <property type="molecule type" value="Genomic_DNA"/>
</dbReference>
<evidence type="ECO:0008006" key="6">
    <source>
        <dbReference type="Google" id="ProtNLM"/>
    </source>
</evidence>
<name>A0AAV5GBD8_CORAM</name>
<evidence type="ECO:0000256" key="3">
    <source>
        <dbReference type="SAM" id="MobiDB-lite"/>
    </source>
</evidence>
<dbReference type="InterPro" id="IPR012340">
    <property type="entry name" value="NA-bd_OB-fold"/>
</dbReference>
<dbReference type="Pfam" id="PF00436">
    <property type="entry name" value="SSB"/>
    <property type="match status" value="1"/>
</dbReference>
<feature type="region of interest" description="Disordered" evidence="3">
    <location>
        <begin position="176"/>
        <end position="196"/>
    </location>
</feature>
<dbReference type="GO" id="GO:0003697">
    <property type="term" value="F:single-stranded DNA binding"/>
    <property type="evidence" value="ECO:0007669"/>
    <property type="project" value="InterPro"/>
</dbReference>
<dbReference type="InterPro" id="IPR000424">
    <property type="entry name" value="Primosome_PriB/ssb"/>
</dbReference>
<evidence type="ECO:0000256" key="2">
    <source>
        <dbReference type="PROSITE-ProRule" id="PRU00252"/>
    </source>
</evidence>
<evidence type="ECO:0000313" key="5">
    <source>
        <dbReference type="Proteomes" id="UP001054925"/>
    </source>
</evidence>
<gene>
    <name evidence="4" type="ORF">CAT723_20640</name>
</gene>
<dbReference type="AlphaFoldDB" id="A0AAV5GBD8"/>
<reference evidence="4" key="1">
    <citation type="submission" date="2021-12" db="EMBL/GenBank/DDBJ databases">
        <title>Draft genome sequence of Corynebacterium ammoniagenes strain T-723.</title>
        <authorList>
            <person name="Matsuzawa M."/>
            <person name="Hiratani M."/>
            <person name="Abe I."/>
            <person name="Tsuji Y."/>
            <person name="Nakamura J."/>
        </authorList>
    </citation>
    <scope>NUCLEOTIDE SEQUENCE</scope>
    <source>
        <strain evidence="4">T-723</strain>
    </source>
</reference>
<comment type="caution">
    <text evidence="4">The sequence shown here is derived from an EMBL/GenBank/DDBJ whole genome shotgun (WGS) entry which is preliminary data.</text>
</comment>
<dbReference type="Proteomes" id="UP001054925">
    <property type="component" value="Unassembled WGS sequence"/>
</dbReference>
<keyword evidence="1 2" id="KW-0238">DNA-binding</keyword>
<dbReference type="CDD" id="cd04496">
    <property type="entry name" value="SSB_OBF"/>
    <property type="match status" value="1"/>
</dbReference>